<dbReference type="PANTHER" id="PTHR43037">
    <property type="entry name" value="UNNAMED PRODUCT-RELATED"/>
    <property type="match status" value="1"/>
</dbReference>
<protein>
    <recommendedName>
        <fullName evidence="4">Esterase</fullName>
    </recommendedName>
</protein>
<proteinExistence type="predicted"/>
<dbReference type="InterPro" id="IPR029058">
    <property type="entry name" value="AB_hydrolase_fold"/>
</dbReference>
<gene>
    <name evidence="2" type="ORF">Pla111_11530</name>
</gene>
<dbReference type="AlphaFoldDB" id="A0A5C5W9I6"/>
<organism evidence="2 3">
    <name type="scientific">Botrimarina hoheduenensis</name>
    <dbReference type="NCBI Taxonomy" id="2528000"/>
    <lineage>
        <taxon>Bacteria</taxon>
        <taxon>Pseudomonadati</taxon>
        <taxon>Planctomycetota</taxon>
        <taxon>Planctomycetia</taxon>
        <taxon>Pirellulales</taxon>
        <taxon>Lacipirellulaceae</taxon>
        <taxon>Botrimarina</taxon>
    </lineage>
</organism>
<sequence length="444" mass="47905">MIFSADQQQGEQSGGIHHPRFFACLVEGFPDPASTPLFSTTSLLMLLTRSSSSYRKAVATLTVAMSFAAHASAQGGMALTYDDGNGNVLPYRLFLPPGINDPGASFPLVVHLHGAGERGTNNTSQLAYINGLINTTQSEHPAILVVPQAMPNTRWDNYGSSEFSLPMRLTVDVLNQIEQLYPVDTSRRLITGLSLGAFGTWDLIGRLPGHFAAAMPLSAGGLPALAESYAETRIWAHHGGGDTVVPVGPTRETIQAIRDIGGMPLYSEVQGGHGIWQPIYDDPTGENYDWFFDNLQPELATWQYDPTTGSIKLDANAAPGGSIFSFRYAVNQLDLLNVPAQVLLDGVAIDTNQFFSFNDNRTLIYSDPNRVGFTGVLELPGLLPTGLGFVELMGLSSQHFYFSPETGTNRRFFNILVGTEIPEPASLVSLGLLGGVLGIGSRRR</sequence>
<dbReference type="EMBL" id="SJPH01000002">
    <property type="protein sequence ID" value="TWT47538.1"/>
    <property type="molecule type" value="Genomic_DNA"/>
</dbReference>
<comment type="caution">
    <text evidence="2">The sequence shown here is derived from an EMBL/GenBank/DDBJ whole genome shotgun (WGS) entry which is preliminary data.</text>
</comment>
<dbReference type="Gene3D" id="3.40.50.1820">
    <property type="entry name" value="alpha/beta hydrolase"/>
    <property type="match status" value="1"/>
</dbReference>
<keyword evidence="3" id="KW-1185">Reference proteome</keyword>
<name>A0A5C5W9I6_9BACT</name>
<evidence type="ECO:0000256" key="1">
    <source>
        <dbReference type="ARBA" id="ARBA00022729"/>
    </source>
</evidence>
<evidence type="ECO:0008006" key="4">
    <source>
        <dbReference type="Google" id="ProtNLM"/>
    </source>
</evidence>
<reference evidence="2 3" key="1">
    <citation type="submission" date="2019-02" db="EMBL/GenBank/DDBJ databases">
        <title>Deep-cultivation of Planctomycetes and their phenomic and genomic characterization uncovers novel biology.</title>
        <authorList>
            <person name="Wiegand S."/>
            <person name="Jogler M."/>
            <person name="Boedeker C."/>
            <person name="Pinto D."/>
            <person name="Vollmers J."/>
            <person name="Rivas-Marin E."/>
            <person name="Kohn T."/>
            <person name="Peeters S.H."/>
            <person name="Heuer A."/>
            <person name="Rast P."/>
            <person name="Oberbeckmann S."/>
            <person name="Bunk B."/>
            <person name="Jeske O."/>
            <person name="Meyerdierks A."/>
            <person name="Storesund J.E."/>
            <person name="Kallscheuer N."/>
            <person name="Luecker S."/>
            <person name="Lage O.M."/>
            <person name="Pohl T."/>
            <person name="Merkel B.J."/>
            <person name="Hornburger P."/>
            <person name="Mueller R.-W."/>
            <person name="Bruemmer F."/>
            <person name="Labrenz M."/>
            <person name="Spormann A.M."/>
            <person name="Op Den Camp H."/>
            <person name="Overmann J."/>
            <person name="Amann R."/>
            <person name="Jetten M.S.M."/>
            <person name="Mascher T."/>
            <person name="Medema M.H."/>
            <person name="Devos D.P."/>
            <person name="Kaster A.-K."/>
            <person name="Ovreas L."/>
            <person name="Rohde M."/>
            <person name="Galperin M.Y."/>
            <person name="Jogler C."/>
        </authorList>
    </citation>
    <scope>NUCLEOTIDE SEQUENCE [LARGE SCALE GENOMIC DNA]</scope>
    <source>
        <strain evidence="2 3">Pla111</strain>
    </source>
</reference>
<dbReference type="InterPro" id="IPR013424">
    <property type="entry name" value="Ice-binding_C"/>
</dbReference>
<dbReference type="PANTHER" id="PTHR43037:SF1">
    <property type="entry name" value="BLL1128 PROTEIN"/>
    <property type="match status" value="1"/>
</dbReference>
<dbReference type="InterPro" id="IPR050955">
    <property type="entry name" value="Plant_Biomass_Hydrol_Est"/>
</dbReference>
<evidence type="ECO:0000313" key="2">
    <source>
        <dbReference type="EMBL" id="TWT47538.1"/>
    </source>
</evidence>
<keyword evidence="1" id="KW-0732">Signal</keyword>
<dbReference type="OrthoDB" id="9764953at2"/>
<dbReference type="SUPFAM" id="SSF53474">
    <property type="entry name" value="alpha/beta-Hydrolases"/>
    <property type="match status" value="1"/>
</dbReference>
<dbReference type="NCBIfam" id="TIGR02595">
    <property type="entry name" value="PEP_CTERM"/>
    <property type="match status" value="1"/>
</dbReference>
<evidence type="ECO:0000313" key="3">
    <source>
        <dbReference type="Proteomes" id="UP000318995"/>
    </source>
</evidence>
<accession>A0A5C5W9I6</accession>
<dbReference type="Proteomes" id="UP000318995">
    <property type="component" value="Unassembled WGS sequence"/>
</dbReference>